<reference evidence="1" key="1">
    <citation type="submission" date="2020-03" db="EMBL/GenBank/DDBJ databases">
        <title>The deep terrestrial virosphere.</title>
        <authorList>
            <person name="Holmfeldt K."/>
            <person name="Nilsson E."/>
            <person name="Simone D."/>
            <person name="Lopez-Fernandez M."/>
            <person name="Wu X."/>
            <person name="de Brujin I."/>
            <person name="Lundin D."/>
            <person name="Andersson A."/>
            <person name="Bertilsson S."/>
            <person name="Dopson M."/>
        </authorList>
    </citation>
    <scope>NUCLEOTIDE SEQUENCE</scope>
    <source>
        <strain evidence="1">MM415B00360</strain>
    </source>
</reference>
<gene>
    <name evidence="1" type="ORF">MM415B00360_0047</name>
</gene>
<evidence type="ECO:0000313" key="1">
    <source>
        <dbReference type="EMBL" id="QJA66185.1"/>
    </source>
</evidence>
<protein>
    <submittedName>
        <fullName evidence="1">Uncharacterized protein</fullName>
    </submittedName>
</protein>
<sequence>MLGLVSLYDSEEHTLINGSGLPEWLNRIVEGDPKRRGHLFLLRYNKLGVFCVCEWTDDYQDTFVDVMNLGKSLGNFTHKKAQELRKLLFAPLTAEETSKAIIRGDSDYYHRLQDEDAEETERQERVAIGE</sequence>
<accession>A0A6M3JAB9</accession>
<dbReference type="AlphaFoldDB" id="A0A6M3JAB9"/>
<proteinExistence type="predicted"/>
<organism evidence="1">
    <name type="scientific">viral metagenome</name>
    <dbReference type="NCBI Taxonomy" id="1070528"/>
    <lineage>
        <taxon>unclassified sequences</taxon>
        <taxon>metagenomes</taxon>
        <taxon>organismal metagenomes</taxon>
    </lineage>
</organism>
<dbReference type="EMBL" id="MT141550">
    <property type="protein sequence ID" value="QJA66185.1"/>
    <property type="molecule type" value="Genomic_DNA"/>
</dbReference>
<name>A0A6M3JAB9_9ZZZZ</name>